<dbReference type="InterPro" id="IPR043826">
    <property type="entry name" value="DUF5803"/>
</dbReference>
<name>A0A8J8P8E5_9EURY</name>
<dbReference type="PROSITE" id="PS51257">
    <property type="entry name" value="PROKAR_LIPOPROTEIN"/>
    <property type="match status" value="1"/>
</dbReference>
<evidence type="ECO:0008006" key="4">
    <source>
        <dbReference type="Google" id="ProtNLM"/>
    </source>
</evidence>
<protein>
    <recommendedName>
        <fullName evidence="4">Lipoprotein</fullName>
    </recommendedName>
</protein>
<dbReference type="OrthoDB" id="312630at2157"/>
<accession>A0A8J8P8E5</accession>
<reference evidence="2" key="1">
    <citation type="submission" date="2019-02" db="EMBL/GenBank/DDBJ databases">
        <title>Halonotius sp. a new haloarchaeum isolated from saline soil.</title>
        <authorList>
            <person name="Duran-Viseras A."/>
            <person name="Sanchez-Porro C."/>
            <person name="Ventosa A."/>
        </authorList>
    </citation>
    <scope>NUCLEOTIDE SEQUENCE</scope>
    <source>
        <strain evidence="2">F15B</strain>
    </source>
</reference>
<comment type="caution">
    <text evidence="2">The sequence shown here is derived from an EMBL/GenBank/DDBJ whole genome shotgun (WGS) entry which is preliminary data.</text>
</comment>
<evidence type="ECO:0000313" key="3">
    <source>
        <dbReference type="Proteomes" id="UP000705823"/>
    </source>
</evidence>
<evidence type="ECO:0000313" key="2">
    <source>
        <dbReference type="EMBL" id="TQQ79854.1"/>
    </source>
</evidence>
<dbReference type="Pfam" id="PF19119">
    <property type="entry name" value="DUF5803"/>
    <property type="match status" value="1"/>
</dbReference>
<dbReference type="RefSeq" id="WP_142980046.1">
    <property type="nucleotide sequence ID" value="NZ_RKLU01000004.1"/>
</dbReference>
<keyword evidence="1" id="KW-1133">Transmembrane helix</keyword>
<keyword evidence="1" id="KW-0812">Transmembrane</keyword>
<proteinExistence type="predicted"/>
<dbReference type="AlphaFoldDB" id="A0A8J8P8E5"/>
<dbReference type="Proteomes" id="UP000705823">
    <property type="component" value="Unassembled WGS sequence"/>
</dbReference>
<gene>
    <name evidence="2" type="ORF">EGH24_10220</name>
</gene>
<feature type="transmembrane region" description="Helical" evidence="1">
    <location>
        <begin position="208"/>
        <end position="229"/>
    </location>
</feature>
<keyword evidence="1" id="KW-0472">Membrane</keyword>
<organism evidence="2 3">
    <name type="scientific">Halonotius terrestris</name>
    <dbReference type="NCBI Taxonomy" id="2487750"/>
    <lineage>
        <taxon>Archaea</taxon>
        <taxon>Methanobacteriati</taxon>
        <taxon>Methanobacteriota</taxon>
        <taxon>Stenosarchaea group</taxon>
        <taxon>Halobacteria</taxon>
        <taxon>Halobacteriales</taxon>
        <taxon>Haloferacaceae</taxon>
        <taxon>Halonotius</taxon>
    </lineage>
</organism>
<dbReference type="EMBL" id="RKLU01000004">
    <property type="protein sequence ID" value="TQQ79854.1"/>
    <property type="molecule type" value="Genomic_DNA"/>
</dbReference>
<evidence type="ECO:0000256" key="1">
    <source>
        <dbReference type="SAM" id="Phobius"/>
    </source>
</evidence>
<sequence>MNRRLAFAIVAVLALTATAGCLDYVTGGGEIADDVLDAEPAEPYDWETDRNVSLTLHTGSEVQAVYNVSADQRLRLYQATSIGQEGPLDISAVRFRYANGTVITGTELRDSGGGEIDQTPDEVYVTLPADGQLAFSAGATPRRLTLPTYVDGSYEVLLPENSRMDFFLFSNAVPPGAQTELVDNRVRVTWDDVSTDTILVQYYQEQDLTIFAVIVALLSAIAVGGLYYYRRQIDRLHAARIEMGVDEDDDDGGRNR</sequence>
<keyword evidence="3" id="KW-1185">Reference proteome</keyword>